<dbReference type="SUPFAM" id="SSF57701">
    <property type="entry name" value="Zn2/Cys6 DNA-binding domain"/>
    <property type="match status" value="1"/>
</dbReference>
<evidence type="ECO:0000256" key="1">
    <source>
        <dbReference type="ARBA" id="ARBA00004123"/>
    </source>
</evidence>
<dbReference type="Proteomes" id="UP001233271">
    <property type="component" value="Chromosome 4"/>
</dbReference>
<dbReference type="AlphaFoldDB" id="A0AA48QVC5"/>
<sequence length="498" mass="54666">MPSESPQRRSPSPQSAADGPVPTKQLACAGCRSIKVRCITPVDSEACKRCIRLEQTCERMAPGRPGRPCNHNSLQRAFHLIEREFDKAHRTSSPSASNAGLAAPRRPSESLSVLRRSRSPQRRQPSIAGSPALPAMPSPRPMPMLPSPGAARFRPLLGNVPGSRTAQQPHADVQASPSSSPLFPILPEPFGVTSQALTNGISPATEQSCSSWYEGVDSVDDNEGELTNPVRLLVEAAEASARVSELSRPASASGPPTIPLQYTLPDTLRSLANEGEVDERLAHLAADAEYLAEGLQLMTSDAAPAGLTSAEKSFFKPFRKSIRRELEIEYDPLARSLINEREACVFFDAYFQRLHPLLPVLDPTLHTMEFIHRRSLFLFSVICAHGASMTSGAEEATKRLRWHAQRLAEMINPKGYASVEIIQAFLIWSTWLPSSERFQEERLWHEAKYAINMAVEIGLMIPVPDNPDQLATVQNLASCFENIDVAGTLLVRRASRNC</sequence>
<evidence type="ECO:0000256" key="6">
    <source>
        <dbReference type="SAM" id="MobiDB-lite"/>
    </source>
</evidence>
<accession>A0AA48QVC5</accession>
<feature type="region of interest" description="Disordered" evidence="6">
    <location>
        <begin position="1"/>
        <end position="22"/>
    </location>
</feature>
<protein>
    <recommendedName>
        <fullName evidence="7">Zn(2)-C6 fungal-type domain-containing protein</fullName>
    </recommendedName>
</protein>
<keyword evidence="2" id="KW-0805">Transcription regulation</keyword>
<dbReference type="PROSITE" id="PS00463">
    <property type="entry name" value="ZN2_CY6_FUNGAL_1"/>
    <property type="match status" value="1"/>
</dbReference>
<dbReference type="PANTHER" id="PTHR31845">
    <property type="entry name" value="FINGER DOMAIN PROTEIN, PUTATIVE-RELATED"/>
    <property type="match status" value="1"/>
</dbReference>
<evidence type="ECO:0000313" key="9">
    <source>
        <dbReference type="Proteomes" id="UP001233271"/>
    </source>
</evidence>
<evidence type="ECO:0000259" key="7">
    <source>
        <dbReference type="PROSITE" id="PS00463"/>
    </source>
</evidence>
<keyword evidence="4" id="KW-0804">Transcription</keyword>
<dbReference type="Gene3D" id="4.10.240.10">
    <property type="entry name" value="Zn(2)-C6 fungal-type DNA-binding domain"/>
    <property type="match status" value="1"/>
</dbReference>
<reference evidence="8" key="1">
    <citation type="journal article" date="2023" name="BMC Genomics">
        <title>Chromosome-level genome assemblies of Cutaneotrichosporon spp. (Trichosporonales, Basidiomycota) reveal imbalanced evolution between nucleotide sequences and chromosome synteny.</title>
        <authorList>
            <person name="Kobayashi Y."/>
            <person name="Kayamori A."/>
            <person name="Aoki K."/>
            <person name="Shiwa Y."/>
            <person name="Matsutani M."/>
            <person name="Fujita N."/>
            <person name="Sugita T."/>
            <person name="Iwasaki W."/>
            <person name="Tanaka N."/>
            <person name="Takashima M."/>
        </authorList>
    </citation>
    <scope>NUCLEOTIDE SEQUENCE</scope>
    <source>
        <strain evidence="8">HIS019</strain>
    </source>
</reference>
<comment type="subcellular location">
    <subcellularLocation>
        <location evidence="1">Nucleus</location>
    </subcellularLocation>
</comment>
<organism evidence="8 9">
    <name type="scientific">Cutaneotrichosporon cavernicola</name>
    <dbReference type="NCBI Taxonomy" id="279322"/>
    <lineage>
        <taxon>Eukaryota</taxon>
        <taxon>Fungi</taxon>
        <taxon>Dikarya</taxon>
        <taxon>Basidiomycota</taxon>
        <taxon>Agaricomycotina</taxon>
        <taxon>Tremellomycetes</taxon>
        <taxon>Trichosporonales</taxon>
        <taxon>Trichosporonaceae</taxon>
        <taxon>Cutaneotrichosporon</taxon>
    </lineage>
</organism>
<dbReference type="RefSeq" id="XP_060456451.1">
    <property type="nucleotide sequence ID" value="XM_060599793.1"/>
</dbReference>
<dbReference type="CDD" id="cd00067">
    <property type="entry name" value="GAL4"/>
    <property type="match status" value="1"/>
</dbReference>
<dbReference type="GO" id="GO:0005634">
    <property type="term" value="C:nucleus"/>
    <property type="evidence" value="ECO:0007669"/>
    <property type="project" value="UniProtKB-SubCell"/>
</dbReference>
<dbReference type="GeneID" id="85495056"/>
<feature type="compositionally biased region" description="Low complexity" evidence="6">
    <location>
        <begin position="1"/>
        <end position="15"/>
    </location>
</feature>
<keyword evidence="9" id="KW-1185">Reference proteome</keyword>
<dbReference type="CDD" id="cd12148">
    <property type="entry name" value="fungal_TF_MHR"/>
    <property type="match status" value="1"/>
</dbReference>
<dbReference type="GO" id="GO:0008270">
    <property type="term" value="F:zinc ion binding"/>
    <property type="evidence" value="ECO:0007669"/>
    <property type="project" value="InterPro"/>
</dbReference>
<keyword evidence="5" id="KW-0539">Nucleus</keyword>
<dbReference type="InterPro" id="IPR001138">
    <property type="entry name" value="Zn2Cys6_DnaBD"/>
</dbReference>
<dbReference type="InterPro" id="IPR051089">
    <property type="entry name" value="prtT"/>
</dbReference>
<dbReference type="KEGG" id="ccac:CcaHIS019_0400060"/>
<feature type="compositionally biased region" description="Low complexity" evidence="6">
    <location>
        <begin position="122"/>
        <end position="133"/>
    </location>
</feature>
<feature type="compositionally biased region" description="Pro residues" evidence="6">
    <location>
        <begin position="134"/>
        <end position="146"/>
    </location>
</feature>
<dbReference type="InterPro" id="IPR036864">
    <property type="entry name" value="Zn2-C6_fun-type_DNA-bd_sf"/>
</dbReference>
<evidence type="ECO:0000313" key="8">
    <source>
        <dbReference type="EMBL" id="BEI91186.1"/>
    </source>
</evidence>
<name>A0AA48QVC5_9TREE</name>
<evidence type="ECO:0000256" key="3">
    <source>
        <dbReference type="ARBA" id="ARBA00023125"/>
    </source>
</evidence>
<feature type="domain" description="Zn(2)-C6 fungal-type" evidence="7">
    <location>
        <begin position="27"/>
        <end position="57"/>
    </location>
</feature>
<dbReference type="PANTHER" id="PTHR31845:SF17">
    <property type="entry name" value="ZN(II)2CYS6 TRANSCRIPTION FACTOR (EUROFUNG)"/>
    <property type="match status" value="1"/>
</dbReference>
<proteinExistence type="predicted"/>
<evidence type="ECO:0000256" key="2">
    <source>
        <dbReference type="ARBA" id="ARBA00023015"/>
    </source>
</evidence>
<dbReference type="GO" id="GO:0000976">
    <property type="term" value="F:transcription cis-regulatory region binding"/>
    <property type="evidence" value="ECO:0007669"/>
    <property type="project" value="TreeGrafter"/>
</dbReference>
<feature type="region of interest" description="Disordered" evidence="6">
    <location>
        <begin position="87"/>
        <end position="178"/>
    </location>
</feature>
<dbReference type="EMBL" id="AP028215">
    <property type="protein sequence ID" value="BEI91186.1"/>
    <property type="molecule type" value="Genomic_DNA"/>
</dbReference>
<evidence type="ECO:0000256" key="5">
    <source>
        <dbReference type="ARBA" id="ARBA00023242"/>
    </source>
</evidence>
<dbReference type="GO" id="GO:0000981">
    <property type="term" value="F:DNA-binding transcription factor activity, RNA polymerase II-specific"/>
    <property type="evidence" value="ECO:0007669"/>
    <property type="project" value="InterPro"/>
</dbReference>
<gene>
    <name evidence="8" type="ORF">CcaverHIS019_0400060</name>
</gene>
<keyword evidence="3" id="KW-0238">DNA-binding</keyword>
<evidence type="ECO:0000256" key="4">
    <source>
        <dbReference type="ARBA" id="ARBA00023163"/>
    </source>
</evidence>